<accession>A0A1Y2LY87</accession>
<feature type="region of interest" description="Disordered" evidence="1">
    <location>
        <begin position="1"/>
        <end position="62"/>
    </location>
</feature>
<protein>
    <submittedName>
        <fullName evidence="2">Uncharacterized protein</fullName>
    </submittedName>
</protein>
<proteinExistence type="predicted"/>
<dbReference type="Proteomes" id="UP000193240">
    <property type="component" value="Unassembled WGS sequence"/>
</dbReference>
<keyword evidence="3" id="KW-1185">Reference proteome</keyword>
<feature type="compositionally biased region" description="Basic and acidic residues" evidence="1">
    <location>
        <begin position="30"/>
        <end position="46"/>
    </location>
</feature>
<dbReference type="AlphaFoldDB" id="A0A1Y2LY87"/>
<evidence type="ECO:0000313" key="3">
    <source>
        <dbReference type="Proteomes" id="UP000193240"/>
    </source>
</evidence>
<dbReference type="STRING" id="105696.A0A1Y2LY87"/>
<dbReference type="EMBL" id="KZ107845">
    <property type="protein sequence ID" value="OSS48632.1"/>
    <property type="molecule type" value="Genomic_DNA"/>
</dbReference>
<organism evidence="2 3">
    <name type="scientific">Epicoccum nigrum</name>
    <name type="common">Soil fungus</name>
    <name type="synonym">Epicoccum purpurascens</name>
    <dbReference type="NCBI Taxonomy" id="105696"/>
    <lineage>
        <taxon>Eukaryota</taxon>
        <taxon>Fungi</taxon>
        <taxon>Dikarya</taxon>
        <taxon>Ascomycota</taxon>
        <taxon>Pezizomycotina</taxon>
        <taxon>Dothideomycetes</taxon>
        <taxon>Pleosporomycetidae</taxon>
        <taxon>Pleosporales</taxon>
        <taxon>Pleosporineae</taxon>
        <taxon>Didymellaceae</taxon>
        <taxon>Epicoccum</taxon>
    </lineage>
</organism>
<gene>
    <name evidence="2" type="ORF">B5807_06953</name>
</gene>
<feature type="compositionally biased region" description="Low complexity" evidence="1">
    <location>
        <begin position="184"/>
        <end position="195"/>
    </location>
</feature>
<dbReference type="InParanoid" id="A0A1Y2LY87"/>
<sequence>MPGALRSRLRRVLTGQEGEGGIAGKMKRSKKDDCTEPESDFYKPGEKMPPMKYRRPVDPEHKKNLEAFTWKKAWRRRSHQSLYSPMGSRLPSRKGSFRSRRSRSRSVHRSRRSSFHSDYDHEEDDTWVDSGIGASISDSDRPANIREASDDEGDVLNVGLSRNATQDPRDAQPKDSTGARRRSSSIQSVRRSSTRPGTGSDRTRQNSQPFTPEDLELALQKSHLDAKKLEAIQQSERGTPDDDGEDDASDDCSDGSDDASPFNNLRPRGGSIFVPQDAESPGMFPGWNFISSPTKGGPSYFPPKDASPLQQYERRESVFVSNEEECVFQRRESVFVSNENTTQTGRRGSTYAPDEANDAVPDLAATPHAEPPKRKPVVTCPSDEIMKILARKD</sequence>
<evidence type="ECO:0000256" key="1">
    <source>
        <dbReference type="SAM" id="MobiDB-lite"/>
    </source>
</evidence>
<evidence type="ECO:0000313" key="2">
    <source>
        <dbReference type="EMBL" id="OSS48632.1"/>
    </source>
</evidence>
<feature type="compositionally biased region" description="Acidic residues" evidence="1">
    <location>
        <begin position="241"/>
        <end position="257"/>
    </location>
</feature>
<feature type="region of interest" description="Disordered" evidence="1">
    <location>
        <begin position="79"/>
        <end position="279"/>
    </location>
</feature>
<feature type="region of interest" description="Disordered" evidence="1">
    <location>
        <begin position="338"/>
        <end position="378"/>
    </location>
</feature>
<feature type="compositionally biased region" description="Basic residues" evidence="1">
    <location>
        <begin position="91"/>
        <end position="114"/>
    </location>
</feature>
<feature type="compositionally biased region" description="Basic and acidic residues" evidence="1">
    <location>
        <begin position="138"/>
        <end position="148"/>
    </location>
</feature>
<name>A0A1Y2LY87_EPING</name>
<reference evidence="2 3" key="1">
    <citation type="journal article" date="2017" name="Genome Announc.">
        <title>Genome sequence of the saprophytic ascomycete Epicoccum nigrum ICMP 19927 strain isolated from New Zealand.</title>
        <authorList>
            <person name="Fokin M."/>
            <person name="Fleetwood D."/>
            <person name="Weir B.S."/>
            <person name="Villas-Boas S.G."/>
        </authorList>
    </citation>
    <scope>NUCLEOTIDE SEQUENCE [LARGE SCALE GENOMIC DNA]</scope>
    <source>
        <strain evidence="2 3">ICMP 19927</strain>
    </source>
</reference>
<dbReference type="OMA" id="WGTAYPS"/>
<feature type="compositionally biased region" description="Polar residues" evidence="1">
    <location>
        <begin position="338"/>
        <end position="347"/>
    </location>
</feature>